<evidence type="ECO:0000313" key="4">
    <source>
        <dbReference type="Proteomes" id="UP001596287"/>
    </source>
</evidence>
<dbReference type="Pfam" id="PF13648">
    <property type="entry name" value="Lipocalin_4"/>
    <property type="match status" value="1"/>
</dbReference>
<dbReference type="EMBL" id="JBHSQB010000007">
    <property type="protein sequence ID" value="MFC6096625.1"/>
    <property type="molecule type" value="Genomic_DNA"/>
</dbReference>
<reference evidence="4" key="1">
    <citation type="journal article" date="2019" name="Int. J. Syst. Evol. Microbiol.">
        <title>The Global Catalogue of Microorganisms (GCM) 10K type strain sequencing project: providing services to taxonomists for standard genome sequencing and annotation.</title>
        <authorList>
            <consortium name="The Broad Institute Genomics Platform"/>
            <consortium name="The Broad Institute Genome Sequencing Center for Infectious Disease"/>
            <person name="Wu L."/>
            <person name="Ma J."/>
        </authorList>
    </citation>
    <scope>NUCLEOTIDE SEQUENCE [LARGE SCALE GENOMIC DNA]</scope>
    <source>
        <strain evidence="4">CCUG 49679</strain>
    </source>
</reference>
<evidence type="ECO:0000256" key="1">
    <source>
        <dbReference type="SAM" id="SignalP"/>
    </source>
</evidence>
<evidence type="ECO:0000259" key="2">
    <source>
        <dbReference type="Pfam" id="PF13648"/>
    </source>
</evidence>
<proteinExistence type="predicted"/>
<accession>A0ABW1PLX0</accession>
<dbReference type="PROSITE" id="PS51257">
    <property type="entry name" value="PROKAR_LIPOPROTEIN"/>
    <property type="match status" value="1"/>
</dbReference>
<dbReference type="InterPro" id="IPR024311">
    <property type="entry name" value="Lipocalin-like"/>
</dbReference>
<evidence type="ECO:0000313" key="3">
    <source>
        <dbReference type="EMBL" id="MFC6096625.1"/>
    </source>
</evidence>
<keyword evidence="4" id="KW-1185">Reference proteome</keyword>
<comment type="caution">
    <text evidence="3">The sequence shown here is derived from an EMBL/GenBank/DDBJ whole genome shotgun (WGS) entry which is preliminary data.</text>
</comment>
<gene>
    <name evidence="3" type="ORF">ACFPVY_08195</name>
</gene>
<sequence length="145" mass="15686">MKKFGILVASALVMGLSFTSCTSDDDSSNNDSIVGKWNFSSEKFTVNGTVAYNGPYQDNEVGCASDNIEIFQNGTTLETDYFNSDCDVDTYAGTYTLNGNSLTVTEDGDVVTLEIVEVTSNKLVLRSSDTFEGDTEISEITFTKA</sequence>
<name>A0ABW1PLX0_9FLAO</name>
<feature type="domain" description="Lipocalin-like" evidence="2">
    <location>
        <begin position="33"/>
        <end position="125"/>
    </location>
</feature>
<keyword evidence="1" id="KW-0732">Signal</keyword>
<feature type="chain" id="PRO_5045771524" evidence="1">
    <location>
        <begin position="23"/>
        <end position="145"/>
    </location>
</feature>
<protein>
    <submittedName>
        <fullName evidence="3">Lipocalin family protein</fullName>
    </submittedName>
</protein>
<feature type="signal peptide" evidence="1">
    <location>
        <begin position="1"/>
        <end position="22"/>
    </location>
</feature>
<organism evidence="3 4">
    <name type="scientific">Flavobacterium qiangtangense</name>
    <dbReference type="NCBI Taxonomy" id="1442595"/>
    <lineage>
        <taxon>Bacteria</taxon>
        <taxon>Pseudomonadati</taxon>
        <taxon>Bacteroidota</taxon>
        <taxon>Flavobacteriia</taxon>
        <taxon>Flavobacteriales</taxon>
        <taxon>Flavobacteriaceae</taxon>
        <taxon>Flavobacterium</taxon>
    </lineage>
</organism>
<dbReference type="RefSeq" id="WP_379791481.1">
    <property type="nucleotide sequence ID" value="NZ_JBHSQB010000007.1"/>
</dbReference>
<dbReference type="Proteomes" id="UP001596287">
    <property type="component" value="Unassembled WGS sequence"/>
</dbReference>